<dbReference type="InterPro" id="IPR022672">
    <property type="entry name" value="Hexokinase_N"/>
</dbReference>
<dbReference type="GO" id="GO:0008865">
    <property type="term" value="F:fructokinase activity"/>
    <property type="evidence" value="ECO:0007669"/>
    <property type="project" value="TreeGrafter"/>
</dbReference>
<dbReference type="GO" id="GO:0005524">
    <property type="term" value="F:ATP binding"/>
    <property type="evidence" value="ECO:0007669"/>
    <property type="project" value="UniProtKB-KW"/>
</dbReference>
<dbReference type="GO" id="GO:0005739">
    <property type="term" value="C:mitochondrion"/>
    <property type="evidence" value="ECO:0007669"/>
    <property type="project" value="TreeGrafter"/>
</dbReference>
<evidence type="ECO:0000256" key="7">
    <source>
        <dbReference type="ARBA" id="ARBA00022840"/>
    </source>
</evidence>
<dbReference type="Pfam" id="PF00349">
    <property type="entry name" value="Hexokinase_1"/>
    <property type="match status" value="1"/>
</dbReference>
<dbReference type="EMBL" id="JH921460">
    <property type="protein sequence ID" value="EKD12291.1"/>
    <property type="molecule type" value="Genomic_DNA"/>
</dbReference>
<evidence type="ECO:0000256" key="2">
    <source>
        <dbReference type="ARBA" id="ARBA00009225"/>
    </source>
</evidence>
<organism evidence="13 14">
    <name type="scientific">Marssonina brunnea f. sp. multigermtubi (strain MB_m1)</name>
    <name type="common">Marssonina leaf spot fungus</name>
    <dbReference type="NCBI Taxonomy" id="1072389"/>
    <lineage>
        <taxon>Eukaryota</taxon>
        <taxon>Fungi</taxon>
        <taxon>Dikarya</taxon>
        <taxon>Ascomycota</taxon>
        <taxon>Pezizomycotina</taxon>
        <taxon>Leotiomycetes</taxon>
        <taxon>Helotiales</taxon>
        <taxon>Drepanopezizaceae</taxon>
        <taxon>Drepanopeziza</taxon>
    </lineage>
</organism>
<evidence type="ECO:0000256" key="5">
    <source>
        <dbReference type="ARBA" id="ARBA00022741"/>
    </source>
</evidence>
<dbReference type="InterPro" id="IPR001312">
    <property type="entry name" value="Hexokinase"/>
</dbReference>
<dbReference type="GO" id="GO:0005536">
    <property type="term" value="F:D-glucose binding"/>
    <property type="evidence" value="ECO:0007669"/>
    <property type="project" value="InterPro"/>
</dbReference>
<evidence type="ECO:0000256" key="6">
    <source>
        <dbReference type="ARBA" id="ARBA00022777"/>
    </source>
</evidence>
<accession>K1WHI0</accession>
<dbReference type="Gene3D" id="3.40.367.20">
    <property type="match status" value="1"/>
</dbReference>
<dbReference type="OrthoDB" id="419537at2759"/>
<protein>
    <recommendedName>
        <fullName evidence="3">glucokinase</fullName>
        <ecNumber evidence="3">2.7.1.2</ecNumber>
    </recommendedName>
</protein>
<dbReference type="GO" id="GO:0006006">
    <property type="term" value="P:glucose metabolic process"/>
    <property type="evidence" value="ECO:0007669"/>
    <property type="project" value="TreeGrafter"/>
</dbReference>
<dbReference type="STRING" id="1072389.K1WHI0"/>
<dbReference type="AlphaFoldDB" id="K1WHI0"/>
<evidence type="ECO:0000256" key="10">
    <source>
        <dbReference type="SAM" id="Phobius"/>
    </source>
</evidence>
<evidence type="ECO:0000313" key="13">
    <source>
        <dbReference type="EMBL" id="EKD12291.1"/>
    </source>
</evidence>
<keyword evidence="6 13" id="KW-0418">Kinase</keyword>
<dbReference type="Gene3D" id="3.30.420.40">
    <property type="match status" value="1"/>
</dbReference>
<keyword evidence="10" id="KW-1133">Transmembrane helix</keyword>
<dbReference type="InterPro" id="IPR019807">
    <property type="entry name" value="Hexokinase_BS"/>
</dbReference>
<dbReference type="PANTHER" id="PTHR19443:SF30">
    <property type="entry name" value="GLUCOKINASE-1-RELATED"/>
    <property type="match status" value="1"/>
</dbReference>
<feature type="domain" description="Hexokinase C-terminal" evidence="12">
    <location>
        <begin position="407"/>
        <end position="709"/>
    </location>
</feature>
<dbReference type="GO" id="GO:0004340">
    <property type="term" value="F:glucokinase activity"/>
    <property type="evidence" value="ECO:0007669"/>
    <property type="project" value="UniProtKB-EC"/>
</dbReference>
<dbReference type="InterPro" id="IPR022673">
    <property type="entry name" value="Hexokinase_C"/>
</dbReference>
<keyword evidence="8" id="KW-0324">Glycolysis</keyword>
<dbReference type="UniPathway" id="UPA00109">
    <property type="reaction ID" value="UER00180"/>
</dbReference>
<evidence type="ECO:0000259" key="11">
    <source>
        <dbReference type="Pfam" id="PF00349"/>
    </source>
</evidence>
<dbReference type="PROSITE" id="PS51748">
    <property type="entry name" value="HEXOKINASE_2"/>
    <property type="match status" value="1"/>
</dbReference>
<gene>
    <name evidence="13" type="ORF">MBM_09612</name>
</gene>
<name>K1WHI0_MARBU</name>
<keyword evidence="10" id="KW-0472">Membrane</keyword>
<dbReference type="Pfam" id="PF03727">
    <property type="entry name" value="Hexokinase_2"/>
    <property type="match status" value="1"/>
</dbReference>
<dbReference type="InParanoid" id="K1WHI0"/>
<dbReference type="eggNOG" id="KOG1369">
    <property type="taxonomic scope" value="Eukaryota"/>
</dbReference>
<dbReference type="GO" id="GO:0005829">
    <property type="term" value="C:cytosol"/>
    <property type="evidence" value="ECO:0007669"/>
    <property type="project" value="TreeGrafter"/>
</dbReference>
<sequence>MSPRTSPRTRRLGKQRTRCPHRTQAEAELGRRHPVQIQTQDAGSRSWEQPGASFADLSNQAHARSWLCYGAHLGTRYQYNAILCQLHRQPLTAIVPLPSPDKPKTFREPARSYRVSTLSRNPFSLVQLASFALLALVLIAQFYFADNPPNYLRVNPFSSTSESLPAQVGSGTCENPTPFGPVPSQSSPISKPHTMALQAATQKVVKEFTLLDEDLQKIEGLEKNDTTMAQIPTYVTAGLYMAVDLGGTNFRVCSIQLNGDTTFNLIQSKVAVPQELMRAKTAKELFAFLAKQIELFLKTHHQDQFSAHIRRRATISTPEGFRDEHVFRLGFTFSFPVHQVGINRGRLMRWTKGFDIPDAIGQDVCILLQREIDALKLPVKVAALVNDTVGTLMARGYTSPGKTGSLLGAIFGTGTNGAYVEKLAAITKPLEGEFDKRTGEMVVNTEWGSFDNGLKTLPSTPADIQLDAESINPGMQMFEKRISGMFLGELLRLTLVSMIKDPAVPLFSDDNSSQNDYRSTASVEANAPLHIKNAVDSSILSFSEADHSDGLRAVRQAIYMNLGVSAASVEDAQAVKEISHAIGLRAARLAAAAIGAIVIHTGRLNTGPPTKPVPTAASIISDVKNLKLADAASATASKLADTAGLTVNEDEIVDIGVDGSLVEFYPGFMDSMREALRSMPEIGAAGERKIRIGIAHDGSGVGAALIALVAAKMESKQDYMGELRNQLDGLVEQEEAIDDEDSA</sequence>
<comment type="similarity">
    <text evidence="2">Belongs to the hexokinase family.</text>
</comment>
<evidence type="ECO:0000256" key="4">
    <source>
        <dbReference type="ARBA" id="ARBA00022679"/>
    </source>
</evidence>
<comment type="pathway">
    <text evidence="1">Carbohydrate degradation; glycolysis; D-glyceraldehyde 3-phosphate and glycerone phosphate from D-glucose: step 1/4.</text>
</comment>
<keyword evidence="4" id="KW-0808">Transferase</keyword>
<evidence type="ECO:0000259" key="12">
    <source>
        <dbReference type="Pfam" id="PF03727"/>
    </source>
</evidence>
<dbReference type="PROSITE" id="PS00378">
    <property type="entry name" value="HEXOKINASE_1"/>
    <property type="match status" value="1"/>
</dbReference>
<dbReference type="GO" id="GO:0006096">
    <property type="term" value="P:glycolytic process"/>
    <property type="evidence" value="ECO:0007669"/>
    <property type="project" value="UniProtKB-UniPathway"/>
</dbReference>
<dbReference type="InterPro" id="IPR043129">
    <property type="entry name" value="ATPase_NBD"/>
</dbReference>
<dbReference type="OMA" id="KYTMFRE"/>
<dbReference type="HOGENOM" id="CLU_014393_5_0_1"/>
<feature type="compositionally biased region" description="Polar residues" evidence="9">
    <location>
        <begin position="36"/>
        <end position="47"/>
    </location>
</feature>
<dbReference type="GO" id="GO:0001678">
    <property type="term" value="P:intracellular glucose homeostasis"/>
    <property type="evidence" value="ECO:0007669"/>
    <property type="project" value="InterPro"/>
</dbReference>
<dbReference type="SUPFAM" id="SSF53067">
    <property type="entry name" value="Actin-like ATPase domain"/>
    <property type="match status" value="2"/>
</dbReference>
<dbReference type="KEGG" id="mbe:MBM_09612"/>
<dbReference type="EC" id="2.7.1.2" evidence="3"/>
<evidence type="ECO:0000256" key="1">
    <source>
        <dbReference type="ARBA" id="ARBA00004888"/>
    </source>
</evidence>
<keyword evidence="7" id="KW-0067">ATP-binding</keyword>
<evidence type="ECO:0000256" key="8">
    <source>
        <dbReference type="ARBA" id="ARBA00023152"/>
    </source>
</evidence>
<reference evidence="13 14" key="1">
    <citation type="journal article" date="2012" name="BMC Genomics">
        <title>Sequencing the genome of Marssonina brunnea reveals fungus-poplar co-evolution.</title>
        <authorList>
            <person name="Zhu S."/>
            <person name="Cao Y.-Z."/>
            <person name="Jiang C."/>
            <person name="Tan B.-Y."/>
            <person name="Wang Z."/>
            <person name="Feng S."/>
            <person name="Zhang L."/>
            <person name="Su X.-H."/>
            <person name="Brejova B."/>
            <person name="Vinar T."/>
            <person name="Xu M."/>
            <person name="Wang M.-X."/>
            <person name="Zhang S.-G."/>
            <person name="Huang M.-R."/>
            <person name="Wu R."/>
            <person name="Zhou Y."/>
        </authorList>
    </citation>
    <scope>NUCLEOTIDE SEQUENCE [LARGE SCALE GENOMIC DNA]</scope>
    <source>
        <strain evidence="13 14">MB_m1</strain>
    </source>
</reference>
<feature type="region of interest" description="Disordered" evidence="9">
    <location>
        <begin position="1"/>
        <end position="49"/>
    </location>
</feature>
<proteinExistence type="inferred from homology"/>
<feature type="transmembrane region" description="Helical" evidence="10">
    <location>
        <begin position="123"/>
        <end position="144"/>
    </location>
</feature>
<dbReference type="FunCoup" id="K1WHI0">
    <property type="interactions" value="984"/>
</dbReference>
<evidence type="ECO:0000313" key="14">
    <source>
        <dbReference type="Proteomes" id="UP000006753"/>
    </source>
</evidence>
<feature type="domain" description="Hexokinase N-terminal" evidence="11">
    <location>
        <begin position="201"/>
        <end position="397"/>
    </location>
</feature>
<feature type="compositionally biased region" description="Basic residues" evidence="9">
    <location>
        <begin position="7"/>
        <end position="21"/>
    </location>
</feature>
<evidence type="ECO:0000256" key="9">
    <source>
        <dbReference type="SAM" id="MobiDB-lite"/>
    </source>
</evidence>
<evidence type="ECO:0000256" key="3">
    <source>
        <dbReference type="ARBA" id="ARBA00012323"/>
    </source>
</evidence>
<keyword evidence="10" id="KW-0812">Transmembrane</keyword>
<keyword evidence="14" id="KW-1185">Reference proteome</keyword>
<dbReference type="PRINTS" id="PR00475">
    <property type="entry name" value="HEXOKINASE"/>
</dbReference>
<dbReference type="Proteomes" id="UP000006753">
    <property type="component" value="Unassembled WGS sequence"/>
</dbReference>
<keyword evidence="5" id="KW-0547">Nucleotide-binding</keyword>
<dbReference type="FunFam" id="3.30.420.40:FF:000034">
    <property type="entry name" value="Phosphotransferase"/>
    <property type="match status" value="1"/>
</dbReference>
<dbReference type="PANTHER" id="PTHR19443">
    <property type="entry name" value="HEXOKINASE"/>
    <property type="match status" value="1"/>
</dbReference>